<dbReference type="AlphaFoldDB" id="A0A5B0MKJ2"/>
<sequence length="117" mass="12573">MPMGLLQEGRKTIAMQLLRLVLVSAAILVGNIQSESDGSFTCDQQIVDGKPATVAFCGHPNYNDHRHHKTPTSFSSFQPANPVGRSPVDHYTCVGIAPLLAYCCIPNTMGDVSNKSS</sequence>
<comment type="caution">
    <text evidence="2">The sequence shown here is derived from an EMBL/GenBank/DDBJ whole genome shotgun (WGS) entry which is preliminary data.</text>
</comment>
<reference evidence="4 5" key="1">
    <citation type="submission" date="2019-05" db="EMBL/GenBank/DDBJ databases">
        <title>Emergence of the Ug99 lineage of the wheat stem rust pathogen through somatic hybridization.</title>
        <authorList>
            <person name="Li F."/>
            <person name="Upadhyaya N.M."/>
            <person name="Sperschneider J."/>
            <person name="Matny O."/>
            <person name="Nguyen-Phuc H."/>
            <person name="Mago R."/>
            <person name="Raley C."/>
            <person name="Miller M.E."/>
            <person name="Silverstein K.A.T."/>
            <person name="Henningsen E."/>
            <person name="Hirsch C.D."/>
            <person name="Visser B."/>
            <person name="Pretorius Z.A."/>
            <person name="Steffenson B.J."/>
            <person name="Schwessinger B."/>
            <person name="Dodds P.N."/>
            <person name="Figueroa M."/>
        </authorList>
    </citation>
    <scope>NUCLEOTIDE SEQUENCE [LARGE SCALE GENOMIC DNA]</scope>
    <source>
        <strain evidence="2">21-0</strain>
        <strain evidence="3 5">Ug99</strain>
    </source>
</reference>
<name>A0A5B0MKJ2_PUCGR</name>
<dbReference type="Proteomes" id="UP000324748">
    <property type="component" value="Unassembled WGS sequence"/>
</dbReference>
<keyword evidence="4" id="KW-1185">Reference proteome</keyword>
<evidence type="ECO:0000256" key="1">
    <source>
        <dbReference type="SAM" id="SignalP"/>
    </source>
</evidence>
<accession>A0A5B0MKJ2</accession>
<proteinExistence type="predicted"/>
<dbReference type="EMBL" id="VSWC01000145">
    <property type="protein sequence ID" value="KAA1076586.1"/>
    <property type="molecule type" value="Genomic_DNA"/>
</dbReference>
<gene>
    <name evidence="2" type="ORF">PGT21_012430</name>
    <name evidence="3" type="ORF">PGTUg99_014783</name>
</gene>
<evidence type="ECO:0000313" key="2">
    <source>
        <dbReference type="EMBL" id="KAA1076586.1"/>
    </source>
</evidence>
<evidence type="ECO:0008006" key="6">
    <source>
        <dbReference type="Google" id="ProtNLM"/>
    </source>
</evidence>
<organism evidence="2 4">
    <name type="scientific">Puccinia graminis f. sp. tritici</name>
    <dbReference type="NCBI Taxonomy" id="56615"/>
    <lineage>
        <taxon>Eukaryota</taxon>
        <taxon>Fungi</taxon>
        <taxon>Dikarya</taxon>
        <taxon>Basidiomycota</taxon>
        <taxon>Pucciniomycotina</taxon>
        <taxon>Pucciniomycetes</taxon>
        <taxon>Pucciniales</taxon>
        <taxon>Pucciniaceae</taxon>
        <taxon>Puccinia</taxon>
    </lineage>
</organism>
<protein>
    <recommendedName>
        <fullName evidence="6">Secreted protein</fullName>
    </recommendedName>
</protein>
<evidence type="ECO:0000313" key="4">
    <source>
        <dbReference type="Proteomes" id="UP000324748"/>
    </source>
</evidence>
<dbReference type="OrthoDB" id="10529636at2759"/>
<dbReference type="EMBL" id="VDEP01000170">
    <property type="protein sequence ID" value="KAA1126751.1"/>
    <property type="molecule type" value="Genomic_DNA"/>
</dbReference>
<feature type="chain" id="PRO_5036137256" description="Secreted protein" evidence="1">
    <location>
        <begin position="35"/>
        <end position="117"/>
    </location>
</feature>
<dbReference type="Proteomes" id="UP000325313">
    <property type="component" value="Unassembled WGS sequence"/>
</dbReference>
<keyword evidence="1" id="KW-0732">Signal</keyword>
<evidence type="ECO:0000313" key="3">
    <source>
        <dbReference type="EMBL" id="KAA1126751.1"/>
    </source>
</evidence>
<evidence type="ECO:0000313" key="5">
    <source>
        <dbReference type="Proteomes" id="UP000325313"/>
    </source>
</evidence>
<feature type="signal peptide" evidence="1">
    <location>
        <begin position="1"/>
        <end position="34"/>
    </location>
</feature>